<feature type="compositionally biased region" description="Basic and acidic residues" evidence="1">
    <location>
        <begin position="107"/>
        <end position="122"/>
    </location>
</feature>
<gene>
    <name evidence="3" type="ORF">DGAL_LOCUS6532</name>
</gene>
<dbReference type="PANTHER" id="PTHR34009">
    <property type="entry name" value="PROTEIN STAR"/>
    <property type="match status" value="1"/>
</dbReference>
<evidence type="ECO:0000313" key="3">
    <source>
        <dbReference type="EMBL" id="CAH0103856.1"/>
    </source>
</evidence>
<dbReference type="InterPro" id="IPR053202">
    <property type="entry name" value="EGF_Rcpt_Signaling_Reg"/>
</dbReference>
<keyword evidence="4" id="KW-1185">Reference proteome</keyword>
<dbReference type="Proteomes" id="UP000789390">
    <property type="component" value="Unassembled WGS sequence"/>
</dbReference>
<feature type="region of interest" description="Disordered" evidence="1">
    <location>
        <begin position="104"/>
        <end position="125"/>
    </location>
</feature>
<dbReference type="GO" id="GO:0005886">
    <property type="term" value="C:plasma membrane"/>
    <property type="evidence" value="ECO:0007669"/>
    <property type="project" value="TreeGrafter"/>
</dbReference>
<comment type="caution">
    <text evidence="3">The sequence shown here is derived from an EMBL/GenBank/DDBJ whole genome shotgun (WGS) entry which is preliminary data.</text>
</comment>
<sequence length="422" mass="49213">MIIFYRPFHILVLTVTVPLSIYYFVLMISDMHGRLKRQMDTISPQELELFERSIKLEERRPAESDTIVAVPTTISWDDLVDEAMLKPILDLDGPKKWPKLQTSNVRSSERKLEKRSIHDRETTSVQSKNATIRFDTMDENLKSNLHLISYNCTVEYVNKNRLQQDHPCVIDVIQRFYLHELSLLSNISSKTDHSNVKCGSFTLASDKQSNIQTDSILRILHNQQRPNGFFIDCCDNDDKEFLFSTSYIEKTLQWQGLFIKANQQSHLLSHNRQVFALPICLSPESFPVKMTFDAANKSEVFTTQCFPLYSVLLAVNRTKLDWFRLSARGFELRILKTVPWNKVNVTLKISYIRKSRILHLQILSVEWNHVPAGDEAAAINRYMKKCGFTKYRQISRVNHIHNKKVNNYINTHFLKNIPFQSL</sequence>
<dbReference type="PANTHER" id="PTHR34009:SF2">
    <property type="entry name" value="PROTEIN STAR"/>
    <property type="match status" value="1"/>
</dbReference>
<accession>A0A8J2RS39</accession>
<keyword evidence="2" id="KW-0812">Transmembrane</keyword>
<keyword evidence="2" id="KW-1133">Transmembrane helix</keyword>
<evidence type="ECO:0000256" key="1">
    <source>
        <dbReference type="SAM" id="MobiDB-lite"/>
    </source>
</evidence>
<dbReference type="AlphaFoldDB" id="A0A8J2RS39"/>
<dbReference type="EMBL" id="CAKKLH010000116">
    <property type="protein sequence ID" value="CAH0103856.1"/>
    <property type="molecule type" value="Genomic_DNA"/>
</dbReference>
<protein>
    <submittedName>
        <fullName evidence="3">Uncharacterized protein</fullName>
    </submittedName>
</protein>
<name>A0A8J2RS39_9CRUS</name>
<dbReference type="GO" id="GO:0005789">
    <property type="term" value="C:endoplasmic reticulum membrane"/>
    <property type="evidence" value="ECO:0007669"/>
    <property type="project" value="TreeGrafter"/>
</dbReference>
<dbReference type="OrthoDB" id="6357215at2759"/>
<reference evidence="3" key="1">
    <citation type="submission" date="2021-11" db="EMBL/GenBank/DDBJ databases">
        <authorList>
            <person name="Schell T."/>
        </authorList>
    </citation>
    <scope>NUCLEOTIDE SEQUENCE</scope>
    <source>
        <strain evidence="3">M5</strain>
    </source>
</reference>
<proteinExistence type="predicted"/>
<keyword evidence="2" id="KW-0472">Membrane</keyword>
<dbReference type="GO" id="GO:0016197">
    <property type="term" value="P:endosomal transport"/>
    <property type="evidence" value="ECO:0007669"/>
    <property type="project" value="TreeGrafter"/>
</dbReference>
<evidence type="ECO:0000313" key="4">
    <source>
        <dbReference type="Proteomes" id="UP000789390"/>
    </source>
</evidence>
<dbReference type="GO" id="GO:0005794">
    <property type="term" value="C:Golgi apparatus"/>
    <property type="evidence" value="ECO:0007669"/>
    <property type="project" value="TreeGrafter"/>
</dbReference>
<organism evidence="3 4">
    <name type="scientific">Daphnia galeata</name>
    <dbReference type="NCBI Taxonomy" id="27404"/>
    <lineage>
        <taxon>Eukaryota</taxon>
        <taxon>Metazoa</taxon>
        <taxon>Ecdysozoa</taxon>
        <taxon>Arthropoda</taxon>
        <taxon>Crustacea</taxon>
        <taxon>Branchiopoda</taxon>
        <taxon>Diplostraca</taxon>
        <taxon>Cladocera</taxon>
        <taxon>Anomopoda</taxon>
        <taxon>Daphniidae</taxon>
        <taxon>Daphnia</taxon>
    </lineage>
</organism>
<feature type="transmembrane region" description="Helical" evidence="2">
    <location>
        <begin position="6"/>
        <end position="29"/>
    </location>
</feature>
<evidence type="ECO:0000256" key="2">
    <source>
        <dbReference type="SAM" id="Phobius"/>
    </source>
</evidence>
<dbReference type="GO" id="GO:0006888">
    <property type="term" value="P:endoplasmic reticulum to Golgi vesicle-mediated transport"/>
    <property type="evidence" value="ECO:0007669"/>
    <property type="project" value="TreeGrafter"/>
</dbReference>
<dbReference type="GO" id="GO:0031902">
    <property type="term" value="C:late endosome membrane"/>
    <property type="evidence" value="ECO:0007669"/>
    <property type="project" value="TreeGrafter"/>
</dbReference>